<feature type="region of interest" description="Disordered" evidence="8">
    <location>
        <begin position="207"/>
        <end position="228"/>
    </location>
</feature>
<keyword evidence="10" id="KW-1185">Reference proteome</keyword>
<organism evidence="9 10">
    <name type="scientific">Luteimonas vadosa</name>
    <dbReference type="NCBI Taxonomy" id="1165507"/>
    <lineage>
        <taxon>Bacteria</taxon>
        <taxon>Pseudomonadati</taxon>
        <taxon>Pseudomonadota</taxon>
        <taxon>Gammaproteobacteria</taxon>
        <taxon>Lysobacterales</taxon>
        <taxon>Lysobacteraceae</taxon>
        <taxon>Luteimonas</taxon>
    </lineage>
</organism>
<dbReference type="InterPro" id="IPR029063">
    <property type="entry name" value="SAM-dependent_MTases_sf"/>
</dbReference>
<dbReference type="Pfam" id="PF02390">
    <property type="entry name" value="Methyltransf_4"/>
    <property type="match status" value="1"/>
</dbReference>
<evidence type="ECO:0000256" key="7">
    <source>
        <dbReference type="HAMAP-Rule" id="MF_01057"/>
    </source>
</evidence>
<feature type="binding site" evidence="7">
    <location>
        <position position="187"/>
    </location>
    <ligand>
        <name>substrate</name>
    </ligand>
</feature>
<comment type="similarity">
    <text evidence="7">Belongs to the class I-like SAM-binding methyltransferase superfamily. TrmB family.</text>
</comment>
<feature type="binding site" evidence="7">
    <location>
        <position position="76"/>
    </location>
    <ligand>
        <name>S-adenosyl-L-methionine</name>
        <dbReference type="ChEBI" id="CHEBI:59789"/>
    </ligand>
</feature>
<keyword evidence="6 7" id="KW-0819">tRNA processing</keyword>
<feature type="binding site" evidence="7">
    <location>
        <position position="151"/>
    </location>
    <ligand>
        <name>S-adenosyl-L-methionine</name>
        <dbReference type="ChEBI" id="CHEBI:59789"/>
    </ligand>
</feature>
<dbReference type="PANTHER" id="PTHR23417">
    <property type="entry name" value="3-DEOXY-D-MANNO-OCTULOSONIC-ACID TRANSFERASE/TRNA GUANINE-N 7 - -METHYLTRANSFERASE"/>
    <property type="match status" value="1"/>
</dbReference>
<sequence length="251" mass="28879">MAEREPPPVADRLQRKPFTRQDGRRTVRSFVLRQGRFTPAQQRAFDALWPRFGLDYTGEPRDFDAVFGRAARRVLEIGFGNGEALRYAARHDPARDYIGIEVHAPGVGRLLNGLAEDGSDHVRVYHHDAVEVLEREIGDEGLDEIRVYFPDPWHKKRHHKRRLLQPAFALLLVRKLAPGGRLHLATDWQDYAEQMWDVLDATPGLRNRAGPRGHVQRPEWRPQTHFESRGQRLGHGVWDLLYDRVGSESPG</sequence>
<feature type="binding site" evidence="7">
    <location>
        <position position="155"/>
    </location>
    <ligand>
        <name>substrate</name>
    </ligand>
</feature>
<dbReference type="HAMAP" id="MF_01057">
    <property type="entry name" value="tRNA_methyltr_TrmB"/>
    <property type="match status" value="1"/>
</dbReference>
<name>A0ABP9DYK3_9GAMM</name>
<feature type="compositionally biased region" description="Basic and acidic residues" evidence="8">
    <location>
        <begin position="216"/>
        <end position="228"/>
    </location>
</feature>
<evidence type="ECO:0000256" key="4">
    <source>
        <dbReference type="ARBA" id="ARBA00022679"/>
    </source>
</evidence>
<evidence type="ECO:0000256" key="5">
    <source>
        <dbReference type="ARBA" id="ARBA00022691"/>
    </source>
</evidence>
<dbReference type="Gene3D" id="3.40.50.150">
    <property type="entry name" value="Vaccinia Virus protein VP39"/>
    <property type="match status" value="1"/>
</dbReference>
<comment type="pathway">
    <text evidence="7">tRNA modification; N(7)-methylguanine-tRNA biosynthesis.</text>
</comment>
<keyword evidence="5 7" id="KW-0949">S-adenosyl-L-methionine</keyword>
<comment type="catalytic activity">
    <reaction evidence="1 7">
        <text>guanosine(46) in tRNA + S-adenosyl-L-methionine = N(7)-methylguanosine(46) in tRNA + S-adenosyl-L-homocysteine</text>
        <dbReference type="Rhea" id="RHEA:42708"/>
        <dbReference type="Rhea" id="RHEA-COMP:10188"/>
        <dbReference type="Rhea" id="RHEA-COMP:10189"/>
        <dbReference type="ChEBI" id="CHEBI:57856"/>
        <dbReference type="ChEBI" id="CHEBI:59789"/>
        <dbReference type="ChEBI" id="CHEBI:74269"/>
        <dbReference type="ChEBI" id="CHEBI:74480"/>
        <dbReference type="EC" id="2.1.1.33"/>
    </reaction>
</comment>
<evidence type="ECO:0000256" key="3">
    <source>
        <dbReference type="ARBA" id="ARBA00022603"/>
    </source>
</evidence>
<dbReference type="InterPro" id="IPR003358">
    <property type="entry name" value="tRNA_(Gua-N-7)_MeTrfase_Trmb"/>
</dbReference>
<evidence type="ECO:0000313" key="10">
    <source>
        <dbReference type="Proteomes" id="UP001501323"/>
    </source>
</evidence>
<evidence type="ECO:0000256" key="1">
    <source>
        <dbReference type="ARBA" id="ARBA00000142"/>
    </source>
</evidence>
<feature type="binding site" evidence="7">
    <location>
        <position position="128"/>
    </location>
    <ligand>
        <name>S-adenosyl-L-methionine</name>
        <dbReference type="ChEBI" id="CHEBI:59789"/>
    </ligand>
</feature>
<comment type="caution">
    <text evidence="7">Lacks conserved residue(s) required for the propagation of feature annotation.</text>
</comment>
<evidence type="ECO:0000256" key="6">
    <source>
        <dbReference type="ARBA" id="ARBA00022694"/>
    </source>
</evidence>
<dbReference type="Proteomes" id="UP001501323">
    <property type="component" value="Unassembled WGS sequence"/>
</dbReference>
<dbReference type="CDD" id="cd02440">
    <property type="entry name" value="AdoMet_MTases"/>
    <property type="match status" value="1"/>
</dbReference>
<evidence type="ECO:0000256" key="8">
    <source>
        <dbReference type="SAM" id="MobiDB-lite"/>
    </source>
</evidence>
<comment type="caution">
    <text evidence="9">The sequence shown here is derived from an EMBL/GenBank/DDBJ whole genome shotgun (WGS) entry which is preliminary data.</text>
</comment>
<proteinExistence type="inferred from homology"/>
<comment type="function">
    <text evidence="2 7">Catalyzes the formation of N(7)-methylguanine at position 46 (m7G46) in tRNA.</text>
</comment>
<dbReference type="SUPFAM" id="SSF53335">
    <property type="entry name" value="S-adenosyl-L-methionine-dependent methyltransferases"/>
    <property type="match status" value="1"/>
</dbReference>
<dbReference type="InterPro" id="IPR055361">
    <property type="entry name" value="tRNA_methyltr_TrmB_bact"/>
</dbReference>
<gene>
    <name evidence="7 9" type="primary">trmB</name>
    <name evidence="9" type="ORF">GCM10023332_10200</name>
</gene>
<dbReference type="PANTHER" id="PTHR23417:SF14">
    <property type="entry name" value="PENTACOTRIPEPTIDE-REPEAT REGION OF PRORP DOMAIN-CONTAINING PROTEIN"/>
    <property type="match status" value="1"/>
</dbReference>
<protein>
    <recommendedName>
        <fullName evidence="7">tRNA (guanine-N(7)-)-methyltransferase</fullName>
        <ecNumber evidence="7">2.1.1.33</ecNumber>
    </recommendedName>
    <alternativeName>
        <fullName evidence="7">tRNA (guanine(46)-N(7))-methyltransferase</fullName>
    </alternativeName>
    <alternativeName>
        <fullName evidence="7">tRNA(m7G46)-methyltransferase</fullName>
    </alternativeName>
</protein>
<dbReference type="EC" id="2.1.1.33" evidence="7"/>
<dbReference type="NCBIfam" id="TIGR00091">
    <property type="entry name" value="tRNA (guanosine(46)-N7)-methyltransferase TrmB"/>
    <property type="match status" value="1"/>
</dbReference>
<evidence type="ECO:0000313" key="9">
    <source>
        <dbReference type="EMBL" id="GAA4860185.1"/>
    </source>
</evidence>
<keyword evidence="4 7" id="KW-0808">Transferase</keyword>
<evidence type="ECO:0000256" key="2">
    <source>
        <dbReference type="ARBA" id="ARBA00003015"/>
    </source>
</evidence>
<keyword evidence="3 7" id="KW-0489">Methyltransferase</keyword>
<feature type="binding site" evidence="7">
    <location>
        <begin position="224"/>
        <end position="227"/>
    </location>
    <ligand>
        <name>substrate</name>
    </ligand>
</feature>
<feature type="binding site" evidence="7">
    <location>
        <position position="101"/>
    </location>
    <ligand>
        <name>S-adenosyl-L-methionine</name>
        <dbReference type="ChEBI" id="CHEBI:59789"/>
    </ligand>
</feature>
<dbReference type="EMBL" id="BAABJY010000001">
    <property type="protein sequence ID" value="GAA4860185.1"/>
    <property type="molecule type" value="Genomic_DNA"/>
</dbReference>
<reference evidence="10" key="1">
    <citation type="journal article" date="2019" name="Int. J. Syst. Evol. Microbiol.">
        <title>The Global Catalogue of Microorganisms (GCM) 10K type strain sequencing project: providing services to taxonomists for standard genome sequencing and annotation.</title>
        <authorList>
            <consortium name="The Broad Institute Genomics Platform"/>
            <consortium name="The Broad Institute Genome Sequencing Center for Infectious Disease"/>
            <person name="Wu L."/>
            <person name="Ma J."/>
        </authorList>
    </citation>
    <scope>NUCLEOTIDE SEQUENCE [LARGE SCALE GENOMIC DNA]</scope>
    <source>
        <strain evidence="10">JCM 18392</strain>
    </source>
</reference>
<accession>A0ABP9DYK3</accession>
<dbReference type="PROSITE" id="PS51625">
    <property type="entry name" value="SAM_MT_TRMB"/>
    <property type="match status" value="1"/>
</dbReference>
<dbReference type="RefSeq" id="WP_345294400.1">
    <property type="nucleotide sequence ID" value="NZ_BAABJY010000001.1"/>
</dbReference>